<dbReference type="InterPro" id="IPR011990">
    <property type="entry name" value="TPR-like_helical_dom_sf"/>
</dbReference>
<proteinExistence type="predicted"/>
<dbReference type="PANTHER" id="PTHR10098:SF108">
    <property type="entry name" value="TETRATRICOPEPTIDE REPEAT PROTEIN 28"/>
    <property type="match status" value="1"/>
</dbReference>
<protein>
    <submittedName>
        <fullName evidence="3">CHAT domain-containing protein</fullName>
    </submittedName>
</protein>
<dbReference type="SUPFAM" id="SSF48452">
    <property type="entry name" value="TPR-like"/>
    <property type="match status" value="1"/>
</dbReference>
<sequence>MRQLAHFKRIFTAAHRLLRSRSLVFIAAILLSGCAASPYDENKFYTRDYNLKFQSNLDVFSSSSMPIAQFAQGYPGQTYYICRAHNKLRNFSQFLTCRDQFMSVTQSELKDYVFRRDAINIMYGEYLIAIGRYAEAYDLLFDIYQRNIENGASLAGNLLGAFTANWGELGAQNVNAFEAIMPVLVAAKLSGKHKEFDNALLLSKNLEAKIRRNQRWAAGMSDVNMQMKTLLARLAVAQNDYEKAYEEITRGYQFGIGSIVQAAGMLTGGTLLYEATGEYDNERFNVANLSAYSAFKTGRNSIAKEQYLELLKSPIFNQQKNFNFHVYHHLGLISQQEGDIESAINYFEQAVDALESARSTINTEAAKIGFVGDKQAVYRDLVSALVTSGQAARAFEYAERGKARALVDLLASKKSFAGRNSAEVNQALAELDQLQLASLESAPVDAGAVGAEKRGLKRIQQTLQQEAPEVASLVSVSTENPSEIQQLLRNDEAIIEYFYHSPERGEAEQLFAFVVTPGQIQAVSLNAKGLDGEVRELRQAIANSEGEAWQDGALALYQRLIEPLSKSLTGKTHLTIVPHGALHYLPFNVLRAANNQFLIEQHTVRMLPSASVMKFLNKGTAPSQNLLVLGNPDLNDSALDLPGAQEEARAISALWPDSKVVLRQFASETVIKNSASAFKYLHLASHGQFDSQNPLNSRMLLSADSENDGYLTVPEIYDLQLNADMVVLSACQTALGDVTNGDDVVGLNRGFLYAGAKAIVGSLWEVPDEPTKDLMISLYQNLNSMDIRSAMQAAQIAAIKKYPHPVSWAAFQLTGGD</sequence>
<comment type="caution">
    <text evidence="3">The sequence shown here is derived from an EMBL/GenBank/DDBJ whole genome shotgun (WGS) entry which is preliminary data.</text>
</comment>
<name>A0A927GX42_9GAMM</name>
<evidence type="ECO:0000256" key="1">
    <source>
        <dbReference type="PROSITE-ProRule" id="PRU00339"/>
    </source>
</evidence>
<gene>
    <name evidence="3" type="ORF">IB286_11375</name>
</gene>
<dbReference type="PROSITE" id="PS50005">
    <property type="entry name" value="TPR"/>
    <property type="match status" value="1"/>
</dbReference>
<evidence type="ECO:0000259" key="2">
    <source>
        <dbReference type="Pfam" id="PF12770"/>
    </source>
</evidence>
<dbReference type="PANTHER" id="PTHR10098">
    <property type="entry name" value="RAPSYN-RELATED"/>
    <property type="match status" value="1"/>
</dbReference>
<dbReference type="EMBL" id="JACXLD010000006">
    <property type="protein sequence ID" value="MBD2859607.1"/>
    <property type="molecule type" value="Genomic_DNA"/>
</dbReference>
<reference evidence="3" key="1">
    <citation type="submission" date="2020-09" db="EMBL/GenBank/DDBJ databases">
        <authorList>
            <person name="Yoon J.-W."/>
        </authorList>
    </citation>
    <scope>NUCLEOTIDE SEQUENCE</scope>
    <source>
        <strain evidence="3">KMU-158</strain>
    </source>
</reference>
<dbReference type="InterPro" id="IPR024983">
    <property type="entry name" value="CHAT_dom"/>
</dbReference>
<dbReference type="Gene3D" id="1.25.40.10">
    <property type="entry name" value="Tetratricopeptide repeat domain"/>
    <property type="match status" value="1"/>
</dbReference>
<feature type="repeat" description="TPR" evidence="1">
    <location>
        <begin position="324"/>
        <end position="357"/>
    </location>
</feature>
<evidence type="ECO:0000313" key="3">
    <source>
        <dbReference type="EMBL" id="MBD2859607.1"/>
    </source>
</evidence>
<dbReference type="AlphaFoldDB" id="A0A927GX42"/>
<keyword evidence="4" id="KW-1185">Reference proteome</keyword>
<keyword evidence="1" id="KW-0802">TPR repeat</keyword>
<feature type="domain" description="CHAT" evidence="2">
    <location>
        <begin position="554"/>
        <end position="815"/>
    </location>
</feature>
<dbReference type="Pfam" id="PF12770">
    <property type="entry name" value="CHAT"/>
    <property type="match status" value="1"/>
</dbReference>
<dbReference type="PROSITE" id="PS51257">
    <property type="entry name" value="PROKAR_LIPOPROTEIN"/>
    <property type="match status" value="1"/>
</dbReference>
<organism evidence="3 4">
    <name type="scientific">Spongiibacter pelagi</name>
    <dbReference type="NCBI Taxonomy" id="2760804"/>
    <lineage>
        <taxon>Bacteria</taxon>
        <taxon>Pseudomonadati</taxon>
        <taxon>Pseudomonadota</taxon>
        <taxon>Gammaproteobacteria</taxon>
        <taxon>Cellvibrionales</taxon>
        <taxon>Spongiibacteraceae</taxon>
        <taxon>Spongiibacter</taxon>
    </lineage>
</organism>
<evidence type="ECO:0000313" key="4">
    <source>
        <dbReference type="Proteomes" id="UP000610558"/>
    </source>
</evidence>
<accession>A0A927GX42</accession>
<dbReference type="InterPro" id="IPR019734">
    <property type="entry name" value="TPR_rpt"/>
</dbReference>
<dbReference type="RefSeq" id="WP_190765625.1">
    <property type="nucleotide sequence ID" value="NZ_JACXLD010000006.1"/>
</dbReference>
<dbReference type="Proteomes" id="UP000610558">
    <property type="component" value="Unassembled WGS sequence"/>
</dbReference>